<dbReference type="EMBL" id="CABFWF030000006">
    <property type="protein sequence ID" value="CAD7028206.1"/>
    <property type="molecule type" value="Genomic_DNA"/>
</dbReference>
<dbReference type="Proteomes" id="UP000606921">
    <property type="component" value="Unassembled WGS sequence"/>
</dbReference>
<comment type="caution">
    <text evidence="2">The sequence shown here is derived from an EMBL/GenBank/DDBJ whole genome shotgun (WGS) entry which is preliminary data.</text>
</comment>
<accession>A0ABM8PG90</accession>
<protein>
    <recommendedName>
        <fullName evidence="1">Antitoxin Xre/MbcA/ParS-like toxin-binding domain-containing protein</fullName>
    </recommendedName>
</protein>
<dbReference type="InterPro" id="IPR024467">
    <property type="entry name" value="Xre/MbcA/ParS-like_toxin-bd"/>
</dbReference>
<sequence>METAEKGPESLVMSEAQVVTGATVAAAERLGLTAGDLASVIGVCEDTVLRMGRLEHLLRKGTPPFEQALLLIRLFRALNAVTHADAGSARAWLRNANLALGGIPAEKIATRDGLLDVLAHLDERLGRDAVAAP</sequence>
<dbReference type="Pfam" id="PF09722">
    <property type="entry name" value="Xre_MbcA_ParS_C"/>
    <property type="match status" value="1"/>
</dbReference>
<name>A0ABM8PG90_9HYPH</name>
<evidence type="ECO:0000313" key="2">
    <source>
        <dbReference type="EMBL" id="CAD7028206.1"/>
    </source>
</evidence>
<evidence type="ECO:0000313" key="3">
    <source>
        <dbReference type="Proteomes" id="UP000606921"/>
    </source>
</evidence>
<proteinExistence type="predicted"/>
<gene>
    <name evidence="2" type="ORF">REJC140_02597</name>
</gene>
<keyword evidence="3" id="KW-1185">Reference proteome</keyword>
<feature type="domain" description="Antitoxin Xre/MbcA/ParS-like toxin-binding" evidence="1">
    <location>
        <begin position="77"/>
        <end position="123"/>
    </location>
</feature>
<reference evidence="2 3" key="1">
    <citation type="submission" date="2020-11" db="EMBL/GenBank/DDBJ databases">
        <authorList>
            <person name="Lassalle F."/>
        </authorList>
    </citation>
    <scope>NUCLEOTIDE SEQUENCE [LARGE SCALE GENOMIC DNA]</scope>
    <source>
        <strain evidence="2 3">JC140</strain>
    </source>
</reference>
<evidence type="ECO:0000259" key="1">
    <source>
        <dbReference type="Pfam" id="PF09722"/>
    </source>
</evidence>
<dbReference type="RefSeq" id="WP_142591824.1">
    <property type="nucleotide sequence ID" value="NZ_CABFWF030000006.1"/>
</dbReference>
<organism evidence="2 3">
    <name type="scientific">Pseudorhizobium endolithicum</name>
    <dbReference type="NCBI Taxonomy" id="1191678"/>
    <lineage>
        <taxon>Bacteria</taxon>
        <taxon>Pseudomonadati</taxon>
        <taxon>Pseudomonadota</taxon>
        <taxon>Alphaproteobacteria</taxon>
        <taxon>Hyphomicrobiales</taxon>
        <taxon>Rhizobiaceae</taxon>
        <taxon>Rhizobium/Agrobacterium group</taxon>
        <taxon>Pseudorhizobium</taxon>
    </lineage>
</organism>